<keyword evidence="1" id="KW-0812">Transmembrane</keyword>
<feature type="transmembrane region" description="Helical" evidence="1">
    <location>
        <begin position="74"/>
        <end position="92"/>
    </location>
</feature>
<evidence type="ECO:0000256" key="1">
    <source>
        <dbReference type="SAM" id="Phobius"/>
    </source>
</evidence>
<organism evidence="2 3">
    <name type="scientific">Planococcus citreus</name>
    <dbReference type="NCBI Taxonomy" id="1373"/>
    <lineage>
        <taxon>Bacteria</taxon>
        <taxon>Bacillati</taxon>
        <taxon>Bacillota</taxon>
        <taxon>Bacilli</taxon>
        <taxon>Bacillales</taxon>
        <taxon>Caryophanaceae</taxon>
        <taxon>Planococcus</taxon>
    </lineage>
</organism>
<sequence>MKRLSLGLLIFILIVSFFVMQNNIELAMNVTGLIGLAGILIGGFLKTGFISSTAPVIGNLAIIKLDEALNLSNTILLMALPNFIGSILLYFLN</sequence>
<dbReference type="AlphaFoldDB" id="A0A497YLY2"/>
<dbReference type="OrthoDB" id="2429100at2"/>
<dbReference type="RefSeq" id="WP_121298231.1">
    <property type="nucleotide sequence ID" value="NZ_QBEW01000075.1"/>
</dbReference>
<protein>
    <submittedName>
        <fullName evidence="2">Uncharacterized protein</fullName>
    </submittedName>
</protein>
<feature type="transmembrane region" description="Helical" evidence="1">
    <location>
        <begin position="37"/>
        <end position="62"/>
    </location>
</feature>
<dbReference type="EMBL" id="RCCP01000001">
    <property type="protein sequence ID" value="RLJ90752.1"/>
    <property type="molecule type" value="Genomic_DNA"/>
</dbReference>
<keyword evidence="1" id="KW-0472">Membrane</keyword>
<accession>A0A497YLY2</accession>
<proteinExistence type="predicted"/>
<evidence type="ECO:0000313" key="3">
    <source>
        <dbReference type="Proteomes" id="UP000280791"/>
    </source>
</evidence>
<evidence type="ECO:0000313" key="2">
    <source>
        <dbReference type="EMBL" id="RLJ90752.1"/>
    </source>
</evidence>
<keyword evidence="1" id="KW-1133">Transmembrane helix</keyword>
<keyword evidence="3" id="KW-1185">Reference proteome</keyword>
<name>A0A497YLY2_9BACL</name>
<gene>
    <name evidence="2" type="ORF">DFR62_0903</name>
</gene>
<reference evidence="2 3" key="1">
    <citation type="submission" date="2018-10" db="EMBL/GenBank/DDBJ databases">
        <title>Genomic Encyclopedia of Type Strains, Phase IV (KMG-IV): sequencing the most valuable type-strain genomes for metagenomic binning, comparative biology and taxonomic classification.</title>
        <authorList>
            <person name="Goeker M."/>
        </authorList>
    </citation>
    <scope>NUCLEOTIDE SEQUENCE [LARGE SCALE GENOMIC DNA]</scope>
    <source>
        <strain evidence="2 3">DSM 20549</strain>
    </source>
</reference>
<comment type="caution">
    <text evidence="2">The sequence shown here is derived from an EMBL/GenBank/DDBJ whole genome shotgun (WGS) entry which is preliminary data.</text>
</comment>
<dbReference type="Proteomes" id="UP000280791">
    <property type="component" value="Unassembled WGS sequence"/>
</dbReference>